<gene>
    <name evidence="1" type="ORF">SBOR_5551</name>
</gene>
<organism evidence="1 2">
    <name type="scientific">Sclerotinia borealis (strain F-4128)</name>
    <dbReference type="NCBI Taxonomy" id="1432307"/>
    <lineage>
        <taxon>Eukaryota</taxon>
        <taxon>Fungi</taxon>
        <taxon>Dikarya</taxon>
        <taxon>Ascomycota</taxon>
        <taxon>Pezizomycotina</taxon>
        <taxon>Leotiomycetes</taxon>
        <taxon>Helotiales</taxon>
        <taxon>Sclerotiniaceae</taxon>
        <taxon>Sclerotinia</taxon>
    </lineage>
</organism>
<dbReference type="OrthoDB" id="5314997at2759"/>
<dbReference type="EMBL" id="AYSA01000269">
    <property type="protein sequence ID" value="ESZ94075.1"/>
    <property type="molecule type" value="Genomic_DNA"/>
</dbReference>
<accession>W9CHQ2</accession>
<comment type="caution">
    <text evidence="1">The sequence shown here is derived from an EMBL/GenBank/DDBJ whole genome shotgun (WGS) entry which is preliminary data.</text>
</comment>
<evidence type="ECO:0000313" key="1">
    <source>
        <dbReference type="EMBL" id="ESZ94075.1"/>
    </source>
</evidence>
<dbReference type="AlphaFoldDB" id="W9CHQ2"/>
<dbReference type="HOGENOM" id="CLU_059769_0_0_1"/>
<protein>
    <recommendedName>
        <fullName evidence="3">F-box domain-containing protein</fullName>
    </recommendedName>
</protein>
<keyword evidence="2" id="KW-1185">Reference proteome</keyword>
<proteinExistence type="predicted"/>
<evidence type="ECO:0000313" key="2">
    <source>
        <dbReference type="Proteomes" id="UP000019487"/>
    </source>
</evidence>
<dbReference type="Proteomes" id="UP000019487">
    <property type="component" value="Unassembled WGS sequence"/>
</dbReference>
<reference evidence="1 2" key="1">
    <citation type="journal article" date="2014" name="Genome Announc.">
        <title>Draft genome sequence of Sclerotinia borealis, a psychrophilic plant pathogenic fungus.</title>
        <authorList>
            <person name="Mardanov A.V."/>
            <person name="Beletsky A.V."/>
            <person name="Kadnikov V.V."/>
            <person name="Ignatov A.N."/>
            <person name="Ravin N.V."/>
        </authorList>
    </citation>
    <scope>NUCLEOTIDE SEQUENCE [LARGE SCALE GENOMIC DNA]</scope>
    <source>
        <strain evidence="2">F-4157</strain>
    </source>
</reference>
<name>W9CHQ2_SCLBF</name>
<evidence type="ECO:0008006" key="3">
    <source>
        <dbReference type="Google" id="ProtNLM"/>
    </source>
</evidence>
<sequence>MSSSFLQILPREIRDSIYTYILAGPDGVITLLPWSIEVARSLLILRTCKQIHREGKDIIWEHKGLNLREFPELGSKFGNIFSLRGERACGHITIQLEVIDWDELEWVERSLVAAAGSLQKLHGITIKASKERPQTKVEFDNILNLMENGEIVDGRLFQWYPDTSSTNNGSWTWMVNTSWPRLSPWGKRKWLAEMLIDTTDTGKLLHKMHNTIGGHLYVDGVLCLKEGKQVVKDFKLDPRDGEITIIPRHR</sequence>